<feature type="transmembrane region" description="Helical" evidence="1">
    <location>
        <begin position="113"/>
        <end position="135"/>
    </location>
</feature>
<dbReference type="PANTHER" id="PTHR35371:SF1">
    <property type="entry name" value="BLR7753 PROTEIN"/>
    <property type="match status" value="1"/>
</dbReference>
<dbReference type="Proteomes" id="UP000756530">
    <property type="component" value="Unassembled WGS sequence"/>
</dbReference>
<dbReference type="PANTHER" id="PTHR35371">
    <property type="entry name" value="INNER MEMBRANE PROTEIN"/>
    <property type="match status" value="1"/>
</dbReference>
<protein>
    <submittedName>
        <fullName evidence="2">MAPEG family protein</fullName>
    </submittedName>
</protein>
<feature type="transmembrane region" description="Helical" evidence="1">
    <location>
        <begin position="87"/>
        <end position="107"/>
    </location>
</feature>
<keyword evidence="3" id="KW-1185">Reference proteome</keyword>
<feature type="transmembrane region" description="Helical" evidence="1">
    <location>
        <begin position="62"/>
        <end position="80"/>
    </location>
</feature>
<dbReference type="EMBL" id="JAHUZE010000001">
    <property type="protein sequence ID" value="MBV7377718.1"/>
    <property type="molecule type" value="Genomic_DNA"/>
</dbReference>
<gene>
    <name evidence="2" type="ORF">KJP28_02190</name>
</gene>
<keyword evidence="1" id="KW-0472">Membrane</keyword>
<dbReference type="InterPro" id="IPR001129">
    <property type="entry name" value="Membr-assoc_MAPEG"/>
</dbReference>
<evidence type="ECO:0000313" key="3">
    <source>
        <dbReference type="Proteomes" id="UP000756530"/>
    </source>
</evidence>
<dbReference type="Pfam" id="PF01124">
    <property type="entry name" value="MAPEG"/>
    <property type="match status" value="1"/>
</dbReference>
<name>A0ABS6SYV6_9RHOB</name>
<accession>A0ABS6SYV6</accession>
<evidence type="ECO:0000256" key="1">
    <source>
        <dbReference type="SAM" id="Phobius"/>
    </source>
</evidence>
<evidence type="ECO:0000313" key="2">
    <source>
        <dbReference type="EMBL" id="MBV7377718.1"/>
    </source>
</evidence>
<sequence>MTPELTALALAGLLHIVGFSAYSVMANVDVGTGYTTSPRDRAPSRELRQVTARLGRAYDNSAAMIGLFAGGCLLVVVAGADNLFTAIFAYLYVALRALYIFAYARGWRPWRSFIWLGALTCCALLYLTALIFGMAA</sequence>
<keyword evidence="1" id="KW-1133">Transmembrane helix</keyword>
<keyword evidence="1" id="KW-0812">Transmembrane</keyword>
<organism evidence="2 3">
    <name type="scientific">Maritimibacter dapengensis</name>
    <dbReference type="NCBI Taxonomy" id="2836868"/>
    <lineage>
        <taxon>Bacteria</taxon>
        <taxon>Pseudomonadati</taxon>
        <taxon>Pseudomonadota</taxon>
        <taxon>Alphaproteobacteria</taxon>
        <taxon>Rhodobacterales</taxon>
        <taxon>Roseobacteraceae</taxon>
        <taxon>Maritimibacter</taxon>
    </lineage>
</organism>
<dbReference type="RefSeq" id="WP_218390591.1">
    <property type="nucleotide sequence ID" value="NZ_JAHUZE010000001.1"/>
</dbReference>
<proteinExistence type="predicted"/>
<comment type="caution">
    <text evidence="2">The sequence shown here is derived from an EMBL/GenBank/DDBJ whole genome shotgun (WGS) entry which is preliminary data.</text>
</comment>
<reference evidence="2 3" key="1">
    <citation type="submission" date="2021-05" db="EMBL/GenBank/DDBJ databases">
        <title>Culturable bacteria isolated from Daya Bay.</title>
        <authorList>
            <person name="Zheng W."/>
            <person name="Yu S."/>
            <person name="Huang Y."/>
        </authorList>
    </citation>
    <scope>NUCLEOTIDE SEQUENCE [LARGE SCALE GENOMIC DNA]</scope>
    <source>
        <strain evidence="2 3">DP4N28-5</strain>
    </source>
</reference>